<evidence type="ECO:0008006" key="3">
    <source>
        <dbReference type="Google" id="ProtNLM"/>
    </source>
</evidence>
<dbReference type="RefSeq" id="WP_229593484.1">
    <property type="nucleotide sequence ID" value="NZ_AP024485.1"/>
</dbReference>
<dbReference type="Pfam" id="PF19821">
    <property type="entry name" value="Phage_capsid_2"/>
    <property type="match status" value="1"/>
</dbReference>
<sequence length="277" mass="30926">MSDSIDQVFVTEYSSDLKHAYQQGASLLRKTVFLKTGVKASTVKFPKIGKGKAVQKTRHGIIPAMNVEHSRVSATMENWYAPDWVDDFDQMMTNIDDRAALSEAGAGACGRKVDELIFNQMTLTDNIVDLGTTDFGLVHVQNALIKLNTKTVPNTERYAALGSIQWEQLMGIEAFANADYVGDKKPWLQNTEAKTWRGVTWIHHTELPITDTVRECFMWHKRAVGLGEVSDIVLKTKYEEERDSWFVNNKMSLGGVLIDPEGVVKIQCKDTGSLPAA</sequence>
<gene>
    <name evidence="1" type="ORF">PSDVSF_05760</name>
</gene>
<protein>
    <recommendedName>
        <fullName evidence="3">Capsid protein</fullName>
    </recommendedName>
</protein>
<organism evidence="1 2">
    <name type="scientific">Pseudodesulfovibrio sediminis</name>
    <dbReference type="NCBI Taxonomy" id="2810563"/>
    <lineage>
        <taxon>Bacteria</taxon>
        <taxon>Pseudomonadati</taxon>
        <taxon>Thermodesulfobacteriota</taxon>
        <taxon>Desulfovibrionia</taxon>
        <taxon>Desulfovibrionales</taxon>
        <taxon>Desulfovibrionaceae</taxon>
    </lineage>
</organism>
<evidence type="ECO:0000313" key="1">
    <source>
        <dbReference type="EMBL" id="BCS87334.1"/>
    </source>
</evidence>
<name>A0ABM7P3F9_9BACT</name>
<dbReference type="EMBL" id="AP024485">
    <property type="protein sequence ID" value="BCS87334.1"/>
    <property type="molecule type" value="Genomic_DNA"/>
</dbReference>
<accession>A0ABM7P3F9</accession>
<proteinExistence type="predicted"/>
<keyword evidence="2" id="KW-1185">Reference proteome</keyword>
<evidence type="ECO:0000313" key="2">
    <source>
        <dbReference type="Proteomes" id="UP001053296"/>
    </source>
</evidence>
<dbReference type="InterPro" id="IPR045565">
    <property type="entry name" value="Phage_capsid_2"/>
</dbReference>
<reference evidence="1" key="1">
    <citation type="journal article" date="2022" name="Arch. Microbiol.">
        <title>Pseudodesulfovibrio sediminis sp. nov., a mesophilic and neutrophilic sulfate-reducing bacterium isolated from sediment of a brackish lake.</title>
        <authorList>
            <person name="Takahashi A."/>
            <person name="Kojima H."/>
            <person name="Watanabe M."/>
            <person name="Fukui M."/>
        </authorList>
    </citation>
    <scope>NUCLEOTIDE SEQUENCE</scope>
    <source>
        <strain evidence="1">SF6</strain>
    </source>
</reference>
<dbReference type="Proteomes" id="UP001053296">
    <property type="component" value="Chromosome"/>
</dbReference>